<accession>A0ABP4P7Q1</accession>
<dbReference type="EMBL" id="BAAAPH010000010">
    <property type="protein sequence ID" value="GAA1575278.1"/>
    <property type="molecule type" value="Genomic_DNA"/>
</dbReference>
<reference evidence="3" key="1">
    <citation type="journal article" date="2019" name="Int. J. Syst. Evol. Microbiol.">
        <title>The Global Catalogue of Microorganisms (GCM) 10K type strain sequencing project: providing services to taxonomists for standard genome sequencing and annotation.</title>
        <authorList>
            <consortium name="The Broad Institute Genomics Platform"/>
            <consortium name="The Broad Institute Genome Sequencing Center for Infectious Disease"/>
            <person name="Wu L."/>
            <person name="Ma J."/>
        </authorList>
    </citation>
    <scope>NUCLEOTIDE SEQUENCE [LARGE SCALE GENOMIC DNA]</scope>
    <source>
        <strain evidence="3">JCM 15572</strain>
    </source>
</reference>
<dbReference type="Pfam" id="PF05076">
    <property type="entry name" value="SUFU"/>
    <property type="match status" value="1"/>
</dbReference>
<keyword evidence="3" id="KW-1185">Reference proteome</keyword>
<evidence type="ECO:0000313" key="2">
    <source>
        <dbReference type="EMBL" id="GAA1575278.1"/>
    </source>
</evidence>
<sequence>MTGLIEHLEGYLGPIRGGWAQDADGEEMPFQIAWFDQGAGEGVVSFATLGLGRYPLRLPEAGRTIRHELLMLADSETAATGLLPHLVQQVGEQAVRYGRPFLCGEVIGPRGPLLPGSLLEAFYVAMPVYFPDDFAVCESPDGPIVIAWLVPITAGEARYVAFNGWNAFEDRLVEQDPDLTSFSRQSIVL</sequence>
<proteinExistence type="predicted"/>
<gene>
    <name evidence="2" type="ORF">GCM10009804_35100</name>
</gene>
<dbReference type="RefSeq" id="WP_344234626.1">
    <property type="nucleotide sequence ID" value="NZ_BAAAPH010000010.1"/>
</dbReference>
<dbReference type="Proteomes" id="UP001501705">
    <property type="component" value="Unassembled WGS sequence"/>
</dbReference>
<evidence type="ECO:0000313" key="3">
    <source>
        <dbReference type="Proteomes" id="UP001501705"/>
    </source>
</evidence>
<protein>
    <submittedName>
        <fullName evidence="2">Suppressor of fused domain protein</fullName>
    </submittedName>
</protein>
<name>A0ABP4P7Q1_9ACTN</name>
<dbReference type="InterPro" id="IPR020941">
    <property type="entry name" value="SUFU-like_domain"/>
</dbReference>
<organism evidence="2 3">
    <name type="scientific">Kribbella hippodromi</name>
    <dbReference type="NCBI Taxonomy" id="434347"/>
    <lineage>
        <taxon>Bacteria</taxon>
        <taxon>Bacillati</taxon>
        <taxon>Actinomycetota</taxon>
        <taxon>Actinomycetes</taxon>
        <taxon>Propionibacteriales</taxon>
        <taxon>Kribbellaceae</taxon>
        <taxon>Kribbella</taxon>
    </lineage>
</organism>
<comment type="caution">
    <text evidence="2">The sequence shown here is derived from an EMBL/GenBank/DDBJ whole genome shotgun (WGS) entry which is preliminary data.</text>
</comment>
<feature type="domain" description="Suppressor of fused-like" evidence="1">
    <location>
        <begin position="29"/>
        <end position="184"/>
    </location>
</feature>
<evidence type="ECO:0000259" key="1">
    <source>
        <dbReference type="Pfam" id="PF05076"/>
    </source>
</evidence>